<dbReference type="Gene3D" id="3.40.50.720">
    <property type="entry name" value="NAD(P)-binding Rossmann-like Domain"/>
    <property type="match status" value="1"/>
</dbReference>
<dbReference type="OrthoDB" id="9798632at2"/>
<accession>A0A2N8KUE2</accession>
<keyword evidence="3" id="KW-1185">Reference proteome</keyword>
<name>A0A2N8KUE2_9BURK</name>
<dbReference type="Proteomes" id="UP000235916">
    <property type="component" value="Unassembled WGS sequence"/>
</dbReference>
<evidence type="ECO:0000313" key="3">
    <source>
        <dbReference type="Proteomes" id="UP000235916"/>
    </source>
</evidence>
<dbReference type="AlphaFoldDB" id="A0A2N8KUE2"/>
<dbReference type="PANTHER" id="PTHR14097:SF7">
    <property type="entry name" value="OXIDOREDUCTASE HTATIP2"/>
    <property type="match status" value="1"/>
</dbReference>
<evidence type="ECO:0000313" key="2">
    <source>
        <dbReference type="EMBL" id="PND37063.1"/>
    </source>
</evidence>
<gene>
    <name evidence="2" type="ORF">C1O66_05595</name>
</gene>
<feature type="domain" description="NAD(P)-binding" evidence="1">
    <location>
        <begin position="23"/>
        <end position="149"/>
    </location>
</feature>
<protein>
    <submittedName>
        <fullName evidence="2">Nucleoside-diphosphate sugar epimerase</fullName>
    </submittedName>
</protein>
<sequence length="237" mass="25540">MNPPLPPSASPSNRPLPKVWIAGATGLVGRALLSQLLSRPLEVHALLRREAPELGRHPRLHLHRVNFGRPDLGPAHIPAPDEIYITLGTTIAAAGSQEAFREVDFEAVLHVARVARAGGARRCAVVSALGADPASRVFYNRVKGEMEQALKGLHFKRLVIARPSLLAGEREALGQARRPGEHWGLRLMQPLGTLIPARWRPIQADTVARALSLALHQDGPAAQVLESDALQTLGAPT</sequence>
<organism evidence="2 3">
    <name type="scientific">Kinneretia aquatilis</name>
    <dbReference type="NCBI Taxonomy" id="2070761"/>
    <lineage>
        <taxon>Bacteria</taxon>
        <taxon>Pseudomonadati</taxon>
        <taxon>Pseudomonadota</taxon>
        <taxon>Betaproteobacteria</taxon>
        <taxon>Burkholderiales</taxon>
        <taxon>Sphaerotilaceae</taxon>
        <taxon>Roseateles</taxon>
    </lineage>
</organism>
<evidence type="ECO:0000259" key="1">
    <source>
        <dbReference type="Pfam" id="PF13460"/>
    </source>
</evidence>
<proteinExistence type="predicted"/>
<dbReference type="InterPro" id="IPR036291">
    <property type="entry name" value="NAD(P)-bd_dom_sf"/>
</dbReference>
<comment type="caution">
    <text evidence="2">The sequence shown here is derived from an EMBL/GenBank/DDBJ whole genome shotgun (WGS) entry which is preliminary data.</text>
</comment>
<dbReference type="InterPro" id="IPR016040">
    <property type="entry name" value="NAD(P)-bd_dom"/>
</dbReference>
<dbReference type="EMBL" id="POSP01000003">
    <property type="protein sequence ID" value="PND37063.1"/>
    <property type="molecule type" value="Genomic_DNA"/>
</dbReference>
<dbReference type="SUPFAM" id="SSF51735">
    <property type="entry name" value="NAD(P)-binding Rossmann-fold domains"/>
    <property type="match status" value="1"/>
</dbReference>
<dbReference type="Pfam" id="PF13460">
    <property type="entry name" value="NAD_binding_10"/>
    <property type="match status" value="1"/>
</dbReference>
<dbReference type="RefSeq" id="WP_102766981.1">
    <property type="nucleotide sequence ID" value="NZ_POSP01000003.1"/>
</dbReference>
<dbReference type="PANTHER" id="PTHR14097">
    <property type="entry name" value="OXIDOREDUCTASE HTATIP2"/>
    <property type="match status" value="1"/>
</dbReference>
<reference evidence="2 3" key="1">
    <citation type="submission" date="2018-01" db="EMBL/GenBank/DDBJ databases">
        <title>Draft genome sequence of Paucibacter aquatile CR182 isolated from freshwater of the Nakdong River.</title>
        <authorList>
            <person name="Choi A."/>
            <person name="Chung E.J."/>
        </authorList>
    </citation>
    <scope>NUCLEOTIDE SEQUENCE [LARGE SCALE GENOMIC DNA]</scope>
    <source>
        <strain evidence="2 3">CR182</strain>
    </source>
</reference>